<dbReference type="SUPFAM" id="SSF51735">
    <property type="entry name" value="NAD(P)-binding Rossmann-fold domains"/>
    <property type="match status" value="1"/>
</dbReference>
<protein>
    <submittedName>
        <fullName evidence="3">Gfo/Idh/MocA family oxidoreductase</fullName>
    </submittedName>
</protein>
<proteinExistence type="predicted"/>
<dbReference type="InterPro" id="IPR055170">
    <property type="entry name" value="GFO_IDH_MocA-like_dom"/>
</dbReference>
<dbReference type="PANTHER" id="PTHR43249:SF1">
    <property type="entry name" value="D-GLUCOSIDE 3-DEHYDROGENASE"/>
    <property type="match status" value="1"/>
</dbReference>
<feature type="domain" description="Gfo/Idh/MocA-like oxidoreductase N-terminal" evidence="1">
    <location>
        <begin position="4"/>
        <end position="123"/>
    </location>
</feature>
<evidence type="ECO:0000313" key="3">
    <source>
        <dbReference type="EMBL" id="HGY56987.1"/>
    </source>
</evidence>
<dbReference type="AlphaFoldDB" id="A0A7V4WWW3"/>
<dbReference type="Pfam" id="PF22725">
    <property type="entry name" value="GFO_IDH_MocA_C3"/>
    <property type="match status" value="1"/>
</dbReference>
<dbReference type="PANTHER" id="PTHR43249">
    <property type="entry name" value="UDP-N-ACETYL-2-AMINO-2-DEOXY-D-GLUCURONATE OXIDASE"/>
    <property type="match status" value="1"/>
</dbReference>
<reference evidence="3" key="1">
    <citation type="journal article" date="2020" name="mSystems">
        <title>Genome- and Community-Level Interaction Insights into Carbon Utilization and Element Cycling Functions of Hydrothermarchaeota in Hydrothermal Sediment.</title>
        <authorList>
            <person name="Zhou Z."/>
            <person name="Liu Y."/>
            <person name="Xu W."/>
            <person name="Pan J."/>
            <person name="Luo Z.H."/>
            <person name="Li M."/>
        </authorList>
    </citation>
    <scope>NUCLEOTIDE SEQUENCE [LARGE SCALE GENOMIC DNA]</scope>
    <source>
        <strain evidence="3">HyVt-577</strain>
    </source>
</reference>
<feature type="domain" description="GFO/IDH/MocA-like oxidoreductase" evidence="2">
    <location>
        <begin position="133"/>
        <end position="256"/>
    </location>
</feature>
<dbReference type="InterPro" id="IPR036291">
    <property type="entry name" value="NAD(P)-bd_dom_sf"/>
</dbReference>
<dbReference type="Gene3D" id="3.40.50.720">
    <property type="entry name" value="NAD(P)-binding Rossmann-like Domain"/>
    <property type="match status" value="1"/>
</dbReference>
<name>A0A7V4WWW3_CALAY</name>
<evidence type="ECO:0000259" key="2">
    <source>
        <dbReference type="Pfam" id="PF22725"/>
    </source>
</evidence>
<gene>
    <name evidence="3" type="ORF">ENK44_14865</name>
</gene>
<dbReference type="GO" id="GO:0000166">
    <property type="term" value="F:nucleotide binding"/>
    <property type="evidence" value="ECO:0007669"/>
    <property type="project" value="InterPro"/>
</dbReference>
<dbReference type="EMBL" id="DRQG01000142">
    <property type="protein sequence ID" value="HGY56987.1"/>
    <property type="molecule type" value="Genomic_DNA"/>
</dbReference>
<dbReference type="SUPFAM" id="SSF55347">
    <property type="entry name" value="Glyceraldehyde-3-phosphate dehydrogenase-like, C-terminal domain"/>
    <property type="match status" value="1"/>
</dbReference>
<accession>A0A7V4WWW3</accession>
<organism evidence="3">
    <name type="scientific">Caldithrix abyssi</name>
    <dbReference type="NCBI Taxonomy" id="187145"/>
    <lineage>
        <taxon>Bacteria</taxon>
        <taxon>Pseudomonadati</taxon>
        <taxon>Calditrichota</taxon>
        <taxon>Calditrichia</taxon>
        <taxon>Calditrichales</taxon>
        <taxon>Calditrichaceae</taxon>
        <taxon>Caldithrix</taxon>
    </lineage>
</organism>
<evidence type="ECO:0000259" key="1">
    <source>
        <dbReference type="Pfam" id="PF01408"/>
    </source>
</evidence>
<sequence length="337" mass="38679">MGKFKVAVVGLGSIAQIVHLPILKKMDEIDLTAVCDVDESKANVLTKKFNIPRWYEQVDNMIEKEELDAVHICANSHYHFPMSYLALQNDINVFVEKPIALKADDALRLAKLAEEKNLTVMVGMQNRFRDDVQILREFIEKDELGEIFYIKAGWLKKWDRGSLRDWQTKKQQAGGGVMIDLGSQLIDLAMFLTGLPKIKSVRMYDYTINPNLEVEDAALAVLQTESGMSVTIEVSWRMHMDHDMIYTHIFGKKGAAYLNPLRINKELHNNLVNVTPMITETNKDRYKQAYRNEISHFYRVLEGVEKNMSSAMDAYYITRIIDALYESADTGREVFLS</sequence>
<dbReference type="InterPro" id="IPR000683">
    <property type="entry name" value="Gfo/Idh/MocA-like_OxRdtase_N"/>
</dbReference>
<dbReference type="InterPro" id="IPR052515">
    <property type="entry name" value="Gfo/Idh/MocA_Oxidoreductase"/>
</dbReference>
<dbReference type="Pfam" id="PF01408">
    <property type="entry name" value="GFO_IDH_MocA"/>
    <property type="match status" value="1"/>
</dbReference>
<dbReference type="Proteomes" id="UP000885779">
    <property type="component" value="Unassembled WGS sequence"/>
</dbReference>
<dbReference type="Gene3D" id="3.30.360.10">
    <property type="entry name" value="Dihydrodipicolinate Reductase, domain 2"/>
    <property type="match status" value="1"/>
</dbReference>
<comment type="caution">
    <text evidence="3">The sequence shown here is derived from an EMBL/GenBank/DDBJ whole genome shotgun (WGS) entry which is preliminary data.</text>
</comment>